<name>A0A2H1VF93_SPOFR</name>
<evidence type="ECO:0000256" key="5">
    <source>
        <dbReference type="ARBA" id="ARBA00022833"/>
    </source>
</evidence>
<dbReference type="EC" id="4.2.1.1" evidence="3"/>
<protein>
    <recommendedName>
        <fullName evidence="3">carbonic anhydrase</fullName>
        <ecNumber evidence="3">4.2.1.1</ecNumber>
    </recommendedName>
</protein>
<evidence type="ECO:0000256" key="7">
    <source>
        <dbReference type="ARBA" id="ARBA00048348"/>
    </source>
</evidence>
<keyword evidence="6" id="KW-0456">Lyase</keyword>
<keyword evidence="4" id="KW-0479">Metal-binding</keyword>
<gene>
    <name evidence="9" type="ORF">SFRICE_020104</name>
</gene>
<dbReference type="PROSITE" id="PS51144">
    <property type="entry name" value="ALPHA_CA_2"/>
    <property type="match status" value="1"/>
</dbReference>
<comment type="catalytic activity">
    <reaction evidence="7">
        <text>hydrogencarbonate + H(+) = CO2 + H2O</text>
        <dbReference type="Rhea" id="RHEA:10748"/>
        <dbReference type="ChEBI" id="CHEBI:15377"/>
        <dbReference type="ChEBI" id="CHEBI:15378"/>
        <dbReference type="ChEBI" id="CHEBI:16526"/>
        <dbReference type="ChEBI" id="CHEBI:17544"/>
        <dbReference type="EC" id="4.2.1.1"/>
    </reaction>
</comment>
<organism evidence="9">
    <name type="scientific">Spodoptera frugiperda</name>
    <name type="common">Fall armyworm</name>
    <dbReference type="NCBI Taxonomy" id="7108"/>
    <lineage>
        <taxon>Eukaryota</taxon>
        <taxon>Metazoa</taxon>
        <taxon>Ecdysozoa</taxon>
        <taxon>Arthropoda</taxon>
        <taxon>Hexapoda</taxon>
        <taxon>Insecta</taxon>
        <taxon>Pterygota</taxon>
        <taxon>Neoptera</taxon>
        <taxon>Endopterygota</taxon>
        <taxon>Lepidoptera</taxon>
        <taxon>Glossata</taxon>
        <taxon>Ditrysia</taxon>
        <taxon>Noctuoidea</taxon>
        <taxon>Noctuidae</taxon>
        <taxon>Amphipyrinae</taxon>
        <taxon>Spodoptera</taxon>
    </lineage>
</organism>
<evidence type="ECO:0000256" key="1">
    <source>
        <dbReference type="ARBA" id="ARBA00001947"/>
    </source>
</evidence>
<comment type="cofactor">
    <cofactor evidence="1">
        <name>Zn(2+)</name>
        <dbReference type="ChEBI" id="CHEBI:29105"/>
    </cofactor>
</comment>
<dbReference type="SUPFAM" id="SSF51069">
    <property type="entry name" value="Carbonic anhydrase"/>
    <property type="match status" value="1"/>
</dbReference>
<evidence type="ECO:0000259" key="8">
    <source>
        <dbReference type="PROSITE" id="PS51144"/>
    </source>
</evidence>
<dbReference type="OrthoDB" id="429145at2759"/>
<dbReference type="GO" id="GO:0004089">
    <property type="term" value="F:carbonate dehydratase activity"/>
    <property type="evidence" value="ECO:0007669"/>
    <property type="project" value="UniProtKB-EC"/>
</dbReference>
<dbReference type="EMBL" id="ODYU01002258">
    <property type="protein sequence ID" value="SOQ39508.1"/>
    <property type="molecule type" value="Genomic_DNA"/>
</dbReference>
<evidence type="ECO:0000256" key="2">
    <source>
        <dbReference type="ARBA" id="ARBA00010718"/>
    </source>
</evidence>
<dbReference type="InterPro" id="IPR023561">
    <property type="entry name" value="Carbonic_anhydrase_a-class"/>
</dbReference>
<comment type="similarity">
    <text evidence="2">Belongs to the alpha-carbonic anhydrase family.</text>
</comment>
<dbReference type="PANTHER" id="PTHR18952">
    <property type="entry name" value="CARBONIC ANHYDRASE"/>
    <property type="match status" value="1"/>
</dbReference>
<feature type="domain" description="Alpha-carbonic anhydrase" evidence="8">
    <location>
        <begin position="1"/>
        <end position="88"/>
    </location>
</feature>
<dbReference type="PANTHER" id="PTHR18952:SF141">
    <property type="entry name" value="CARBONIC ANHYDRASE"/>
    <property type="match status" value="1"/>
</dbReference>
<dbReference type="GO" id="GO:0008270">
    <property type="term" value="F:zinc ion binding"/>
    <property type="evidence" value="ECO:0007669"/>
    <property type="project" value="InterPro"/>
</dbReference>
<reference evidence="9" key="1">
    <citation type="submission" date="2016-07" db="EMBL/GenBank/DDBJ databases">
        <authorList>
            <person name="Bretaudeau A."/>
        </authorList>
    </citation>
    <scope>NUCLEOTIDE SEQUENCE</scope>
    <source>
        <strain evidence="9">Rice</strain>
        <tissue evidence="9">Whole body</tissue>
    </source>
</reference>
<evidence type="ECO:0000256" key="3">
    <source>
        <dbReference type="ARBA" id="ARBA00012925"/>
    </source>
</evidence>
<keyword evidence="5" id="KW-0862">Zinc</keyword>
<dbReference type="Pfam" id="PF00194">
    <property type="entry name" value="Carb_anhydrase"/>
    <property type="match status" value="1"/>
</dbReference>
<dbReference type="GO" id="GO:0005737">
    <property type="term" value="C:cytoplasm"/>
    <property type="evidence" value="ECO:0007669"/>
    <property type="project" value="TreeGrafter"/>
</dbReference>
<evidence type="ECO:0000256" key="6">
    <source>
        <dbReference type="ARBA" id="ARBA00023239"/>
    </source>
</evidence>
<dbReference type="AlphaFoldDB" id="A0A2H1VF93"/>
<evidence type="ECO:0000313" key="9">
    <source>
        <dbReference type="EMBL" id="SOQ39508.1"/>
    </source>
</evidence>
<sequence>MSKASMFDFLSQVFCFSRKLLNVDKSSYYTYAGSLTSPDCNEAVIWIIFTTPIVLTDAQYRMFANIGIVRHNFRSLQKVNQQVVYMPVEVKVKVPHIVQFFVDVGRAVTDFFKNFGTAMDNCLGRARPRFARRSPTTVITGLRTASYPCSPRTIENQTRACSASCLARASKSYQIATDGAQ</sequence>
<dbReference type="InterPro" id="IPR001148">
    <property type="entry name" value="CA_dom"/>
</dbReference>
<dbReference type="Gene3D" id="3.10.200.10">
    <property type="entry name" value="Alpha carbonic anhydrase"/>
    <property type="match status" value="1"/>
</dbReference>
<dbReference type="InterPro" id="IPR036398">
    <property type="entry name" value="CA_dom_sf"/>
</dbReference>
<proteinExistence type="inferred from homology"/>
<evidence type="ECO:0000256" key="4">
    <source>
        <dbReference type="ARBA" id="ARBA00022723"/>
    </source>
</evidence>
<accession>A0A2H1VF93</accession>